<sequence length="127" mass="13985">MKAALTNTLILLSALLITALTFWGLMVSVKLERPRTLTTIQLALLERHQQDSFKTTGLTCNCVSDGSWHNSFAARGGHEGCSPAYMVIANRQAIGPCPFSEYITFVYYQILPKPTPRIPAGLFRVGV</sequence>
<evidence type="ECO:0000313" key="2">
    <source>
        <dbReference type="Proteomes" id="UP000006755"/>
    </source>
</evidence>
<dbReference type="OrthoDB" id="9907847at2"/>
<evidence type="ECO:0000313" key="1">
    <source>
        <dbReference type="EMBL" id="EKE74965.1"/>
    </source>
</evidence>
<gene>
    <name evidence="1" type="ORF">B3C1_08756</name>
</gene>
<protein>
    <submittedName>
        <fullName evidence="1">Uncharacterized protein</fullName>
    </submittedName>
</protein>
<accession>K2KC91</accession>
<dbReference type="AlphaFoldDB" id="K2KC91"/>
<dbReference type="Proteomes" id="UP000006755">
    <property type="component" value="Unassembled WGS sequence"/>
</dbReference>
<name>K2KC91_9GAMM</name>
<reference evidence="1 2" key="1">
    <citation type="journal article" date="2012" name="J. Bacteriol.">
        <title>Genome Sequence of Gallaecimonas xiamenensis Type Strain 3-C-1.</title>
        <authorList>
            <person name="Lai Q."/>
            <person name="Wang L."/>
            <person name="Wang W."/>
            <person name="Shao Z."/>
        </authorList>
    </citation>
    <scope>NUCLEOTIDE SEQUENCE [LARGE SCALE GENOMIC DNA]</scope>
    <source>
        <strain evidence="1 2">3-C-1</strain>
    </source>
</reference>
<dbReference type="EMBL" id="AMRI01000010">
    <property type="protein sequence ID" value="EKE74965.1"/>
    <property type="molecule type" value="Genomic_DNA"/>
</dbReference>
<proteinExistence type="predicted"/>
<dbReference type="RefSeq" id="WP_008484278.1">
    <property type="nucleotide sequence ID" value="NZ_AMRI01000010.1"/>
</dbReference>
<comment type="caution">
    <text evidence="1">The sequence shown here is derived from an EMBL/GenBank/DDBJ whole genome shotgun (WGS) entry which is preliminary data.</text>
</comment>
<dbReference type="STRING" id="745411.B3C1_08756"/>
<keyword evidence="2" id="KW-1185">Reference proteome</keyword>
<organism evidence="1 2">
    <name type="scientific">Gallaecimonas xiamenensis 3-C-1</name>
    <dbReference type="NCBI Taxonomy" id="745411"/>
    <lineage>
        <taxon>Bacteria</taxon>
        <taxon>Pseudomonadati</taxon>
        <taxon>Pseudomonadota</taxon>
        <taxon>Gammaproteobacteria</taxon>
        <taxon>Enterobacterales</taxon>
        <taxon>Gallaecimonadaceae</taxon>
        <taxon>Gallaecimonas</taxon>
    </lineage>
</organism>